<keyword evidence="6" id="KW-0378">Hydrolase</keyword>
<dbReference type="GO" id="GO:0003684">
    <property type="term" value="F:damaged DNA binding"/>
    <property type="evidence" value="ECO:0007669"/>
    <property type="project" value="InterPro"/>
</dbReference>
<dbReference type="GO" id="GO:0000723">
    <property type="term" value="P:telomere maintenance"/>
    <property type="evidence" value="ECO:0007669"/>
    <property type="project" value="InterPro"/>
</dbReference>
<evidence type="ECO:0000256" key="12">
    <source>
        <dbReference type="ARBA" id="ARBA00023242"/>
    </source>
</evidence>
<evidence type="ECO:0000256" key="11">
    <source>
        <dbReference type="ARBA" id="ARBA00023204"/>
    </source>
</evidence>
<dbReference type="InterPro" id="IPR016194">
    <property type="entry name" value="SPOC-like_C_dom_sf"/>
</dbReference>
<name>T2MGH8_HYDVU</name>
<comment type="subcellular location">
    <subcellularLocation>
        <location evidence="1">Nucleus</location>
    </subcellularLocation>
</comment>
<dbReference type="PIRSF" id="PIRSF003033">
    <property type="entry name" value="Ku70"/>
    <property type="match status" value="1"/>
</dbReference>
<sequence>MSFWGDSGGFFEENSDEESFSDSNPVSSLNHGRDSVIFLIDATESMVENSIDGATLFQTCFKCLHSVLLSKIISREKDLIGVVLFGTNVKKNESDFDNIYEYQSLDMPEANQILKVENLLSEKPIKEFIKHLGHSNSFSISEALWACSSMFANSSYKLGKKTILLFTTTDDPHSNNLNLKKQALKRGRDLSDLGIDLQLMHLKKENHHFDVSAFYKDLINTEDYNTLIDPSEKFEELLTRVRIKSHNKRTVCRLLFFFNDSIKFGVSMYILNKLCTKGSHVNIDRRTNEEVQCSTKYFCKDTGLELLSTDIKCYQNFGGEKVIFEKEEVDKMKAFIEPGFHLLGFKKIKYLKDFYHIKPSSFIYPDENSYLGSSNIFATLLKRCVVKKVLPICVLVSSTFSCPRFVALMPQTELDDKKSAQVNAPGFHVIYLPYSEDIRKLKLENRSRANDDQVDKAKKLIEKLNIDYSISMFENPSIQKFYRCLEAYALDREEMDEFIDSTLPKVDYMEKDASKEIQEFKEIVFPEDYNTNKRGNSSTSESVSKKVKCDETSEVDIEAVARNGLLNKLTVSQMKIFCQKNKIKSSSQKKADFVSAINSFYKI</sequence>
<keyword evidence="7" id="KW-0347">Helicase</keyword>
<dbReference type="KEGG" id="hmg:100211211"/>
<dbReference type="GO" id="GO:0042162">
    <property type="term" value="F:telomeric DNA binding"/>
    <property type="evidence" value="ECO:0007669"/>
    <property type="project" value="InterPro"/>
</dbReference>
<dbReference type="InterPro" id="IPR005160">
    <property type="entry name" value="Ku_C"/>
</dbReference>
<dbReference type="SMART" id="SM00559">
    <property type="entry name" value="Ku78"/>
    <property type="match status" value="1"/>
</dbReference>
<evidence type="ECO:0000256" key="10">
    <source>
        <dbReference type="ARBA" id="ARBA00023172"/>
    </source>
</evidence>
<dbReference type="PANTHER" id="PTHR12604:SF2">
    <property type="entry name" value="X-RAY REPAIR CROSS-COMPLEMENTING PROTEIN 6"/>
    <property type="match status" value="1"/>
</dbReference>
<evidence type="ECO:0000256" key="1">
    <source>
        <dbReference type="ARBA" id="ARBA00004123"/>
    </source>
</evidence>
<dbReference type="EC" id="3.6.4.12" evidence="3"/>
<evidence type="ECO:0000256" key="7">
    <source>
        <dbReference type="ARBA" id="ARBA00022806"/>
    </source>
</evidence>
<dbReference type="InterPro" id="IPR047087">
    <property type="entry name" value="KU70_core_dom"/>
</dbReference>
<dbReference type="FunFam" id="2.40.290.10:FF:000001">
    <property type="entry name" value="X-ray repair cross complementing 6"/>
    <property type="match status" value="1"/>
</dbReference>
<keyword evidence="11" id="KW-0234">DNA repair</keyword>
<dbReference type="Gene3D" id="1.10.720.30">
    <property type="entry name" value="SAP domain"/>
    <property type="match status" value="1"/>
</dbReference>
<dbReference type="GO" id="GO:0003678">
    <property type="term" value="F:DNA helicase activity"/>
    <property type="evidence" value="ECO:0007669"/>
    <property type="project" value="UniProtKB-EC"/>
</dbReference>
<evidence type="ECO:0000256" key="13">
    <source>
        <dbReference type="ARBA" id="ARBA00047995"/>
    </source>
</evidence>
<keyword evidence="9" id="KW-0238">DNA-binding</keyword>
<dbReference type="SUPFAM" id="SSF100939">
    <property type="entry name" value="SPOC domain-like"/>
    <property type="match status" value="1"/>
</dbReference>
<keyword evidence="5" id="KW-0227">DNA damage</keyword>
<accession>T2MGH8</accession>
<keyword evidence="10" id="KW-0233">DNA recombination</keyword>
<dbReference type="PROSITE" id="PS50234">
    <property type="entry name" value="VWFA"/>
    <property type="match status" value="1"/>
</dbReference>
<evidence type="ECO:0000256" key="8">
    <source>
        <dbReference type="ARBA" id="ARBA00022840"/>
    </source>
</evidence>
<dbReference type="AlphaFoldDB" id="T2MGH8"/>
<dbReference type="Pfam" id="PF02735">
    <property type="entry name" value="Ku"/>
    <property type="match status" value="1"/>
</dbReference>
<keyword evidence="4" id="KW-0547">Nucleotide-binding</keyword>
<dbReference type="InterPro" id="IPR036465">
    <property type="entry name" value="vWFA_dom_sf"/>
</dbReference>
<evidence type="ECO:0000256" key="5">
    <source>
        <dbReference type="ARBA" id="ARBA00022763"/>
    </source>
</evidence>
<dbReference type="Gene3D" id="4.10.970.10">
    <property type="entry name" value="Ku70, bridge and pillars"/>
    <property type="match status" value="1"/>
</dbReference>
<dbReference type="CDD" id="cd00788">
    <property type="entry name" value="KU70"/>
    <property type="match status" value="1"/>
</dbReference>
<dbReference type="Gene3D" id="3.40.50.410">
    <property type="entry name" value="von Willebrand factor, type A domain"/>
    <property type="match status" value="1"/>
</dbReference>
<dbReference type="GO" id="GO:0006310">
    <property type="term" value="P:DNA recombination"/>
    <property type="evidence" value="ECO:0007669"/>
    <property type="project" value="UniProtKB-KW"/>
</dbReference>
<dbReference type="GO" id="GO:0006303">
    <property type="term" value="P:double-strand break repair via nonhomologous end joining"/>
    <property type="evidence" value="ECO:0007669"/>
    <property type="project" value="InterPro"/>
</dbReference>
<comment type="similarity">
    <text evidence="2">Belongs to the ku70 family.</text>
</comment>
<dbReference type="SUPFAM" id="SSF53300">
    <property type="entry name" value="vWA-like"/>
    <property type="match status" value="1"/>
</dbReference>
<dbReference type="FunFam" id="3.40.50.410:FF:000080">
    <property type="entry name" value="X-ray repair-complementing defective repair in Chinese hamster cells 6"/>
    <property type="match status" value="1"/>
</dbReference>
<dbReference type="GO" id="GO:0003690">
    <property type="term" value="F:double-stranded DNA binding"/>
    <property type="evidence" value="ECO:0007669"/>
    <property type="project" value="TreeGrafter"/>
</dbReference>
<dbReference type="GO" id="GO:0016787">
    <property type="term" value="F:hydrolase activity"/>
    <property type="evidence" value="ECO:0007669"/>
    <property type="project" value="UniProtKB-KW"/>
</dbReference>
<dbReference type="Gene3D" id="1.10.1600.10">
    <property type="match status" value="1"/>
</dbReference>
<dbReference type="OMA" id="FWANVKH"/>
<dbReference type="InterPro" id="IPR036361">
    <property type="entry name" value="SAP_dom_sf"/>
</dbReference>
<reference evidence="15" key="1">
    <citation type="journal article" date="2013" name="Genome Biol. Evol.">
        <title>Punctuated emergences of genetic and phenotypic innovations in eumetazoan, bilaterian, euteleostome, and hominidae ancestors.</title>
        <authorList>
            <person name="Wenger Y."/>
            <person name="Galliot B."/>
        </authorList>
    </citation>
    <scope>NUCLEOTIDE SEQUENCE</scope>
    <source>
        <tissue evidence="15">Whole animals</tissue>
    </source>
</reference>
<dbReference type="PANTHER" id="PTHR12604">
    <property type="entry name" value="KU AUTOANTIGEN DNA HELICASE"/>
    <property type="match status" value="1"/>
</dbReference>
<evidence type="ECO:0000259" key="14">
    <source>
        <dbReference type="PROSITE" id="PS50234"/>
    </source>
</evidence>
<dbReference type="OrthoDB" id="3249161at2759"/>
<dbReference type="CDD" id="cd01458">
    <property type="entry name" value="vWA_ku"/>
    <property type="match status" value="1"/>
</dbReference>
<dbReference type="Pfam" id="PF03730">
    <property type="entry name" value="Ku_C"/>
    <property type="match status" value="1"/>
</dbReference>
<dbReference type="InterPro" id="IPR006165">
    <property type="entry name" value="Ku70"/>
</dbReference>
<evidence type="ECO:0000256" key="6">
    <source>
        <dbReference type="ARBA" id="ARBA00022801"/>
    </source>
</evidence>
<dbReference type="InterPro" id="IPR027388">
    <property type="entry name" value="Ku70_bridge/pillars_dom_sf"/>
</dbReference>
<dbReference type="FunFam" id="4.10.970.10:FF:000001">
    <property type="entry name" value="X-ray repair cross-complementing protein 6 isoform X1"/>
    <property type="match status" value="1"/>
</dbReference>
<dbReference type="Pfam" id="PF03731">
    <property type="entry name" value="Ku_N"/>
    <property type="match status" value="1"/>
</dbReference>
<evidence type="ECO:0000256" key="2">
    <source>
        <dbReference type="ARBA" id="ARBA00005240"/>
    </source>
</evidence>
<organism evidence="15">
    <name type="scientific">Hydra vulgaris</name>
    <name type="common">Hydra</name>
    <name type="synonym">Hydra attenuata</name>
    <dbReference type="NCBI Taxonomy" id="6087"/>
    <lineage>
        <taxon>Eukaryota</taxon>
        <taxon>Metazoa</taxon>
        <taxon>Cnidaria</taxon>
        <taxon>Hydrozoa</taxon>
        <taxon>Hydroidolina</taxon>
        <taxon>Anthoathecata</taxon>
        <taxon>Aplanulata</taxon>
        <taxon>Hydridae</taxon>
        <taxon>Hydra</taxon>
    </lineage>
</organism>
<comment type="catalytic activity">
    <reaction evidence="13">
        <text>ATP + H2O = ADP + phosphate + H(+)</text>
        <dbReference type="Rhea" id="RHEA:13065"/>
        <dbReference type="ChEBI" id="CHEBI:15377"/>
        <dbReference type="ChEBI" id="CHEBI:15378"/>
        <dbReference type="ChEBI" id="CHEBI:30616"/>
        <dbReference type="ChEBI" id="CHEBI:43474"/>
        <dbReference type="ChEBI" id="CHEBI:456216"/>
        <dbReference type="EC" id="3.6.4.12"/>
    </reaction>
</comment>
<evidence type="ECO:0000313" key="15">
    <source>
        <dbReference type="EMBL" id="CDG71378.1"/>
    </source>
</evidence>
<keyword evidence="8" id="KW-0067">ATP-binding</keyword>
<dbReference type="GO" id="GO:0005524">
    <property type="term" value="F:ATP binding"/>
    <property type="evidence" value="ECO:0007669"/>
    <property type="project" value="UniProtKB-KW"/>
</dbReference>
<dbReference type="GO" id="GO:0043564">
    <property type="term" value="C:Ku70:Ku80 complex"/>
    <property type="evidence" value="ECO:0007669"/>
    <property type="project" value="InterPro"/>
</dbReference>
<dbReference type="Gene3D" id="2.40.290.10">
    <property type="match status" value="1"/>
</dbReference>
<gene>
    <name evidence="15" type="primary">XRCC6</name>
</gene>
<dbReference type="InterPro" id="IPR005161">
    <property type="entry name" value="Ku_N"/>
</dbReference>
<evidence type="ECO:0000256" key="3">
    <source>
        <dbReference type="ARBA" id="ARBA00012551"/>
    </source>
</evidence>
<proteinExistence type="evidence at transcript level"/>
<dbReference type="EMBL" id="HAAD01005146">
    <property type="protein sequence ID" value="CDG71378.1"/>
    <property type="molecule type" value="mRNA"/>
</dbReference>
<protein>
    <recommendedName>
        <fullName evidence="3">DNA helicase</fullName>
        <ecNumber evidence="3">3.6.4.12</ecNumber>
    </recommendedName>
</protein>
<dbReference type="NCBIfam" id="TIGR00578">
    <property type="entry name" value="ku70"/>
    <property type="match status" value="1"/>
</dbReference>
<dbReference type="InterPro" id="IPR006164">
    <property type="entry name" value="DNA_bd_Ku70/Ku80"/>
</dbReference>
<feature type="domain" description="VWFA" evidence="14">
    <location>
        <begin position="35"/>
        <end position="241"/>
    </location>
</feature>
<evidence type="ECO:0000256" key="9">
    <source>
        <dbReference type="ARBA" id="ARBA00023125"/>
    </source>
</evidence>
<evidence type="ECO:0000256" key="4">
    <source>
        <dbReference type="ARBA" id="ARBA00022741"/>
    </source>
</evidence>
<dbReference type="InterPro" id="IPR002035">
    <property type="entry name" value="VWF_A"/>
</dbReference>
<keyword evidence="12" id="KW-0539">Nucleus</keyword>